<keyword evidence="2" id="KW-0489">Methyltransferase</keyword>
<dbReference type="STRING" id="323098.Nwi_2409"/>
<evidence type="ECO:0000313" key="2">
    <source>
        <dbReference type="EMBL" id="ABA05663.1"/>
    </source>
</evidence>
<dbReference type="EC" id="2.1.1.64" evidence="2"/>
<name>Q3SPX8_NITWN</name>
<dbReference type="GO" id="GO:0061542">
    <property type="term" value="F:3-demethylubiquinol 3-O-methyltransferase activity"/>
    <property type="evidence" value="ECO:0007669"/>
    <property type="project" value="UniProtKB-EC"/>
</dbReference>
<organism evidence="2 3">
    <name type="scientific">Nitrobacter winogradskyi (strain ATCC 25391 / DSM 10237 / CIP 104748 / NCIMB 11846 / Nb-255)</name>
    <dbReference type="NCBI Taxonomy" id="323098"/>
    <lineage>
        <taxon>Bacteria</taxon>
        <taxon>Pseudomonadati</taxon>
        <taxon>Pseudomonadota</taxon>
        <taxon>Alphaproteobacteria</taxon>
        <taxon>Hyphomicrobiales</taxon>
        <taxon>Nitrobacteraceae</taxon>
        <taxon>Nitrobacter</taxon>
    </lineage>
</organism>
<dbReference type="EMBL" id="CP000115">
    <property type="protein sequence ID" value="ABA05663.1"/>
    <property type="molecule type" value="Genomic_DNA"/>
</dbReference>
<dbReference type="RefSeq" id="WP_011315623.1">
    <property type="nucleotide sequence ID" value="NC_007406.1"/>
</dbReference>
<sequence length="217" mass="24245">MNQKSSLRKVPQFVSCVLTANRPHYDYGEGYFYQSLAELGVSGLRSTEARLKAYRLLDHIRDKTVLDIGCNAGFLSVSLAKAAQHVTGLDINPFLSALARTAAQALGRTNTEFLATGFEDAPLRGPYDVVMSLANHSTFDGQTRYDLQSYFDRCISLLKPDGLFIFESHTPSFEGEGITQVCEMISQRLNVKQRDICNYGTYLDRGRTFIIAEHSKL</sequence>
<dbReference type="Proteomes" id="UP000002531">
    <property type="component" value="Chromosome"/>
</dbReference>
<protein>
    <submittedName>
        <fullName evidence="2">3-demethylubiquinone-9 3-O-methyltransferase</fullName>
        <ecNumber evidence="2">2.1.1.64</ecNumber>
    </submittedName>
</protein>
<feature type="domain" description="Methyltransferase" evidence="1">
    <location>
        <begin position="62"/>
        <end position="184"/>
    </location>
</feature>
<reference evidence="2 3" key="1">
    <citation type="journal article" date="2006" name="Appl. Environ. Microbiol.">
        <title>Genome sequence of the chemolithoautotrophic nitrite-oxidizing bacterium Nitrobacter winogradskyi Nb-255.</title>
        <authorList>
            <person name="Starkenburg S.R."/>
            <person name="Chain P.S."/>
            <person name="Sayavedra-Soto L.A."/>
            <person name="Hauser L."/>
            <person name="Land M.L."/>
            <person name="Larimer F.W."/>
            <person name="Malfatti S.A."/>
            <person name="Klotz M.G."/>
            <person name="Bottomley P.J."/>
            <person name="Arp D.J."/>
            <person name="Hickey W.J."/>
        </authorList>
    </citation>
    <scope>NUCLEOTIDE SEQUENCE [LARGE SCALE GENOMIC DNA]</scope>
    <source>
        <strain evidence="3">ATCC 25391 / DSM 10237 / CIP 104748 / NCIMB 11846 / Nb-255</strain>
    </source>
</reference>
<dbReference type="GO" id="GO:0032259">
    <property type="term" value="P:methylation"/>
    <property type="evidence" value="ECO:0007669"/>
    <property type="project" value="UniProtKB-KW"/>
</dbReference>
<dbReference type="Pfam" id="PF13847">
    <property type="entry name" value="Methyltransf_31"/>
    <property type="match status" value="1"/>
</dbReference>
<dbReference type="InterPro" id="IPR050723">
    <property type="entry name" value="CFA/CMAS"/>
</dbReference>
<evidence type="ECO:0000313" key="3">
    <source>
        <dbReference type="Proteomes" id="UP000002531"/>
    </source>
</evidence>
<dbReference type="PANTHER" id="PTHR43667:SF2">
    <property type="entry name" value="FATTY ACID C-METHYL TRANSFERASE"/>
    <property type="match status" value="1"/>
</dbReference>
<dbReference type="eggNOG" id="COG2265">
    <property type="taxonomic scope" value="Bacteria"/>
</dbReference>
<dbReference type="InterPro" id="IPR029063">
    <property type="entry name" value="SAM-dependent_MTases_sf"/>
</dbReference>
<dbReference type="InterPro" id="IPR025714">
    <property type="entry name" value="Methyltranfer_dom"/>
</dbReference>
<accession>Q3SPX8</accession>
<proteinExistence type="predicted"/>
<gene>
    <name evidence="2" type="ordered locus">Nwi_2409</name>
</gene>
<dbReference type="AlphaFoldDB" id="Q3SPX8"/>
<dbReference type="HOGENOM" id="CLU_1271201_0_0_5"/>
<keyword evidence="2" id="KW-0830">Ubiquinone</keyword>
<dbReference type="CDD" id="cd02440">
    <property type="entry name" value="AdoMet_MTases"/>
    <property type="match status" value="1"/>
</dbReference>
<keyword evidence="3" id="KW-1185">Reference proteome</keyword>
<dbReference type="KEGG" id="nwi:Nwi_2409"/>
<dbReference type="SUPFAM" id="SSF53335">
    <property type="entry name" value="S-adenosyl-L-methionine-dependent methyltransferases"/>
    <property type="match status" value="1"/>
</dbReference>
<evidence type="ECO:0000259" key="1">
    <source>
        <dbReference type="Pfam" id="PF13847"/>
    </source>
</evidence>
<dbReference type="PANTHER" id="PTHR43667">
    <property type="entry name" value="CYCLOPROPANE-FATTY-ACYL-PHOSPHOLIPID SYNTHASE"/>
    <property type="match status" value="1"/>
</dbReference>
<dbReference type="OrthoDB" id="9795634at2"/>
<dbReference type="Gene3D" id="3.40.50.150">
    <property type="entry name" value="Vaccinia Virus protein VP39"/>
    <property type="match status" value="1"/>
</dbReference>
<keyword evidence="2" id="KW-0808">Transferase</keyword>